<organism evidence="1 2">
    <name type="scientific">Rubinisphaera brasiliensis (strain ATCC 49424 / DSM 5305 / JCM 21570 / IAM 15109 / NBRC 103401 / IFAM 1448)</name>
    <name type="common">Planctomyces brasiliensis</name>
    <dbReference type="NCBI Taxonomy" id="756272"/>
    <lineage>
        <taxon>Bacteria</taxon>
        <taxon>Pseudomonadati</taxon>
        <taxon>Planctomycetota</taxon>
        <taxon>Planctomycetia</taxon>
        <taxon>Planctomycetales</taxon>
        <taxon>Planctomycetaceae</taxon>
        <taxon>Rubinisphaera</taxon>
    </lineage>
</organism>
<name>F0SRJ6_RUBBR</name>
<reference evidence="2" key="1">
    <citation type="submission" date="2011-02" db="EMBL/GenBank/DDBJ databases">
        <title>The complete genome of Planctomyces brasiliensis DSM 5305.</title>
        <authorList>
            <person name="Lucas S."/>
            <person name="Copeland A."/>
            <person name="Lapidus A."/>
            <person name="Bruce D."/>
            <person name="Goodwin L."/>
            <person name="Pitluck S."/>
            <person name="Kyrpides N."/>
            <person name="Mavromatis K."/>
            <person name="Pagani I."/>
            <person name="Ivanova N."/>
            <person name="Ovchinnikova G."/>
            <person name="Lu M."/>
            <person name="Detter J.C."/>
            <person name="Han C."/>
            <person name="Land M."/>
            <person name="Hauser L."/>
            <person name="Markowitz V."/>
            <person name="Cheng J.-F."/>
            <person name="Hugenholtz P."/>
            <person name="Woyke T."/>
            <person name="Wu D."/>
            <person name="Tindall B."/>
            <person name="Pomrenke H.G."/>
            <person name="Brambilla E."/>
            <person name="Klenk H.-P."/>
            <person name="Eisen J.A."/>
        </authorList>
    </citation>
    <scope>NUCLEOTIDE SEQUENCE [LARGE SCALE GENOMIC DNA]</scope>
    <source>
        <strain evidence="2">ATCC 49424 / DSM 5305 / JCM 21570 / NBRC 103401 / IFAM 1448</strain>
    </source>
</reference>
<dbReference type="HOGENOM" id="CLU_3204828_0_0_0"/>
<dbReference type="Proteomes" id="UP000006860">
    <property type="component" value="Chromosome"/>
</dbReference>
<evidence type="ECO:0000313" key="1">
    <source>
        <dbReference type="EMBL" id="ADY59119.1"/>
    </source>
</evidence>
<accession>F0SRJ6</accession>
<dbReference type="AlphaFoldDB" id="F0SRJ6"/>
<sequence>MCCAVGNHESGRGFLRESRGRPRFSITNRDSEDIMQVDEALGFNA</sequence>
<protein>
    <submittedName>
        <fullName evidence="1">Uncharacterized protein</fullName>
    </submittedName>
</protein>
<proteinExistence type="predicted"/>
<gene>
    <name evidence="1" type="ordered locus">Plabr_1508</name>
</gene>
<dbReference type="STRING" id="756272.Plabr_1508"/>
<dbReference type="EMBL" id="CP002546">
    <property type="protein sequence ID" value="ADY59119.1"/>
    <property type="molecule type" value="Genomic_DNA"/>
</dbReference>
<dbReference type="KEGG" id="pbs:Plabr_1508"/>
<evidence type="ECO:0000313" key="2">
    <source>
        <dbReference type="Proteomes" id="UP000006860"/>
    </source>
</evidence>
<keyword evidence="2" id="KW-1185">Reference proteome</keyword>